<dbReference type="InterPro" id="IPR036047">
    <property type="entry name" value="F-box-like_dom_sf"/>
</dbReference>
<dbReference type="SMART" id="SM00256">
    <property type="entry name" value="FBOX"/>
    <property type="match status" value="1"/>
</dbReference>
<dbReference type="PROSITE" id="PS50181">
    <property type="entry name" value="FBOX"/>
    <property type="match status" value="1"/>
</dbReference>
<accession>A0AA39LBH3</accession>
<name>A0AA39LBH3_SARSR</name>
<proteinExistence type="predicted"/>
<dbReference type="InterPro" id="IPR001810">
    <property type="entry name" value="F-box_dom"/>
</dbReference>
<gene>
    <name evidence="3" type="ORF">NLU13_0659</name>
</gene>
<comment type="caution">
    <text evidence="3">The sequence shown here is derived from an EMBL/GenBank/DDBJ whole genome shotgun (WGS) entry which is preliminary data.</text>
</comment>
<evidence type="ECO:0000256" key="1">
    <source>
        <dbReference type="SAM" id="MobiDB-lite"/>
    </source>
</evidence>
<sequence length="538" mass="61264">MAEAAASRTTASLVNLPPELLHQILALIYPADLVALPRVCRRLCAFVKGNTTLYHDVWCHHLDPPPDTKDVDWIKSLEAVVRFEHICERKEAEDKLDEFDFVYDTAIMLLKRASSLGEVAPNCTTHWASCNAMLLQVLFTAQSNVDAFLSRSFLFERARREQHQPIRYDKAKMEEYQKSAHLHCLYGKPILNIGRLRSNKTYAYACSKVYDLRQYTTNSRWGPFRSDGSNRVDWEKVEAILITLSYNLHTKRLMTGDFKEVWDNPFAGSWANSFANVATGRPRAPPSSLELQDPYGVTGTWYRIVCFLDYNDFFAFNFPTADLIAEDAPRQPINVGEAVRLISMHLEVESIEPPGPDDGQELPVVRVKGVTRSLDDSWDENANSETRGTVRLTKEGEVWWTLFSIFHGEERWRSECIQIGGPKSARGAVGNWFDRDYPPHGPAGPTSFWKISDEHLPKRALRHIMPHHFILTYQHILHDEETDEEPGSTDVLGYDDDDDEEEEEDMDPVEDELPGLLTDAQKDIEDVLPPNHSNGSAS</sequence>
<evidence type="ECO:0000259" key="2">
    <source>
        <dbReference type="PROSITE" id="PS50181"/>
    </source>
</evidence>
<dbReference type="CDD" id="cd09917">
    <property type="entry name" value="F-box_SF"/>
    <property type="match status" value="1"/>
</dbReference>
<feature type="domain" description="F-box" evidence="2">
    <location>
        <begin position="10"/>
        <end position="57"/>
    </location>
</feature>
<feature type="region of interest" description="Disordered" evidence="1">
    <location>
        <begin position="480"/>
        <end position="538"/>
    </location>
</feature>
<reference evidence="3" key="1">
    <citation type="submission" date="2022-10" db="EMBL/GenBank/DDBJ databases">
        <title>Determination and structural analysis of whole genome sequence of Sarocladium strictum F4-1.</title>
        <authorList>
            <person name="Hu L."/>
            <person name="Jiang Y."/>
        </authorList>
    </citation>
    <scope>NUCLEOTIDE SEQUENCE</scope>
    <source>
        <strain evidence="3">F4-1</strain>
    </source>
</reference>
<evidence type="ECO:0000313" key="4">
    <source>
        <dbReference type="Proteomes" id="UP001175261"/>
    </source>
</evidence>
<dbReference type="SUPFAM" id="SSF81383">
    <property type="entry name" value="F-box domain"/>
    <property type="match status" value="1"/>
</dbReference>
<dbReference type="AlphaFoldDB" id="A0AA39LBH3"/>
<evidence type="ECO:0000313" key="3">
    <source>
        <dbReference type="EMBL" id="KAK0391158.1"/>
    </source>
</evidence>
<dbReference type="EMBL" id="JAPDFR010000001">
    <property type="protein sequence ID" value="KAK0391158.1"/>
    <property type="molecule type" value="Genomic_DNA"/>
</dbReference>
<keyword evidence="4" id="KW-1185">Reference proteome</keyword>
<feature type="compositionally biased region" description="Acidic residues" evidence="1">
    <location>
        <begin position="480"/>
        <end position="513"/>
    </location>
</feature>
<organism evidence="3 4">
    <name type="scientific">Sarocladium strictum</name>
    <name type="common">Black bundle disease fungus</name>
    <name type="synonym">Acremonium strictum</name>
    <dbReference type="NCBI Taxonomy" id="5046"/>
    <lineage>
        <taxon>Eukaryota</taxon>
        <taxon>Fungi</taxon>
        <taxon>Dikarya</taxon>
        <taxon>Ascomycota</taxon>
        <taxon>Pezizomycotina</taxon>
        <taxon>Sordariomycetes</taxon>
        <taxon>Hypocreomycetidae</taxon>
        <taxon>Hypocreales</taxon>
        <taxon>Sarocladiaceae</taxon>
        <taxon>Sarocladium</taxon>
    </lineage>
</organism>
<protein>
    <recommendedName>
        <fullName evidence="2">F-box domain-containing protein</fullName>
    </recommendedName>
</protein>
<dbReference type="Pfam" id="PF12937">
    <property type="entry name" value="F-box-like"/>
    <property type="match status" value="1"/>
</dbReference>
<dbReference type="Proteomes" id="UP001175261">
    <property type="component" value="Unassembled WGS sequence"/>
</dbReference>